<dbReference type="Proteomes" id="UP000662185">
    <property type="component" value="Unassembled WGS sequence"/>
</dbReference>
<dbReference type="Pfam" id="PF03235">
    <property type="entry name" value="GmrSD_N"/>
    <property type="match status" value="1"/>
</dbReference>
<evidence type="ECO:0000313" key="2">
    <source>
        <dbReference type="EMBL" id="MBD2295548.1"/>
    </source>
</evidence>
<reference evidence="3" key="1">
    <citation type="journal article" date="2020" name="ISME J.">
        <title>Comparative genomics reveals insights into cyanobacterial evolution and habitat adaptation.</title>
        <authorList>
            <person name="Chen M.Y."/>
            <person name="Teng W.K."/>
            <person name="Zhao L."/>
            <person name="Hu C.X."/>
            <person name="Zhou Y.K."/>
            <person name="Han B.P."/>
            <person name="Song L.R."/>
            <person name="Shu W.S."/>
        </authorList>
    </citation>
    <scope>NUCLEOTIDE SEQUENCE [LARGE SCALE GENOMIC DNA]</scope>
    <source>
        <strain evidence="3">FACHB-251</strain>
    </source>
</reference>
<protein>
    <submittedName>
        <fullName evidence="2">DUF262 domain-containing protein</fullName>
    </submittedName>
</protein>
<dbReference type="PANTHER" id="PTHR37292">
    <property type="entry name" value="VNG6097C"/>
    <property type="match status" value="1"/>
</dbReference>
<feature type="domain" description="GmrSD restriction endonucleases N-terminal" evidence="1">
    <location>
        <begin position="14"/>
        <end position="212"/>
    </location>
</feature>
<evidence type="ECO:0000259" key="1">
    <source>
        <dbReference type="Pfam" id="PF03235"/>
    </source>
</evidence>
<accession>A0A926WJB1</accession>
<organism evidence="2 3">
    <name type="scientific">Anabaena sphaerica FACHB-251</name>
    <dbReference type="NCBI Taxonomy" id="2692883"/>
    <lineage>
        <taxon>Bacteria</taxon>
        <taxon>Bacillati</taxon>
        <taxon>Cyanobacteriota</taxon>
        <taxon>Cyanophyceae</taxon>
        <taxon>Nostocales</taxon>
        <taxon>Nostocaceae</taxon>
        <taxon>Anabaena</taxon>
    </lineage>
</organism>
<dbReference type="RefSeq" id="WP_190563023.1">
    <property type="nucleotide sequence ID" value="NZ_JACJQU010000013.1"/>
</dbReference>
<gene>
    <name evidence="2" type="ORF">H6G06_19250</name>
</gene>
<dbReference type="AlphaFoldDB" id="A0A926WJB1"/>
<dbReference type="EMBL" id="JACJQU010000013">
    <property type="protein sequence ID" value="MBD2295548.1"/>
    <property type="molecule type" value="Genomic_DNA"/>
</dbReference>
<evidence type="ECO:0000313" key="3">
    <source>
        <dbReference type="Proteomes" id="UP000662185"/>
    </source>
</evidence>
<proteinExistence type="predicted"/>
<dbReference type="PANTHER" id="PTHR37292:SF2">
    <property type="entry name" value="DUF262 DOMAIN-CONTAINING PROTEIN"/>
    <property type="match status" value="1"/>
</dbReference>
<name>A0A926WJB1_9NOST</name>
<comment type="caution">
    <text evidence="2">The sequence shown here is derived from an EMBL/GenBank/DDBJ whole genome shotgun (WGS) entry which is preliminary data.</text>
</comment>
<keyword evidence="3" id="KW-1185">Reference proteome</keyword>
<dbReference type="InterPro" id="IPR004919">
    <property type="entry name" value="GmrSD_N"/>
</dbReference>
<sequence>MAKNYINTYTINSILHLMENGSLTVPAFQRGFVWRKENVKELFESINGGYPIGILIAVEHDQKHFEVASNKLTLFPEISPENILSTKRLWILDGSQRLASLYNVLLGKDNSFALIYDLERKKFSFPDKFKGKSVFLNMSSLFKVREYMQLQAEISKLRNSETLLEELYEMHNRFTNYQVPIQVITDVNDPDIVEIFMRINTRGISLSKDEVEKSTKYRNAEQ</sequence>